<dbReference type="Pfam" id="PF13788">
    <property type="entry name" value="DUF4180"/>
    <property type="match status" value="1"/>
</dbReference>
<feature type="domain" description="DUF4180" evidence="1">
    <location>
        <begin position="17"/>
        <end position="119"/>
    </location>
</feature>
<organism evidence="2 3">
    <name type="scientific">Porphyromonas loveana</name>
    <dbReference type="NCBI Taxonomy" id="1884669"/>
    <lineage>
        <taxon>Bacteria</taxon>
        <taxon>Pseudomonadati</taxon>
        <taxon>Bacteroidota</taxon>
        <taxon>Bacteroidia</taxon>
        <taxon>Bacteroidales</taxon>
        <taxon>Porphyromonadaceae</taxon>
        <taxon>Porphyromonas</taxon>
    </lineage>
</organism>
<accession>A0A2U1FCE9</accession>
<gene>
    <name evidence="2" type="ORF">C7382_10841</name>
</gene>
<evidence type="ECO:0000259" key="1">
    <source>
        <dbReference type="Pfam" id="PF13788"/>
    </source>
</evidence>
<dbReference type="EMBL" id="QEKY01000008">
    <property type="protein sequence ID" value="PVZ09852.1"/>
    <property type="molecule type" value="Genomic_DNA"/>
</dbReference>
<name>A0A2U1FCE9_9PORP</name>
<dbReference type="Proteomes" id="UP000245462">
    <property type="component" value="Unassembled WGS sequence"/>
</dbReference>
<evidence type="ECO:0000313" key="2">
    <source>
        <dbReference type="EMBL" id="PVZ09852.1"/>
    </source>
</evidence>
<evidence type="ECO:0000313" key="3">
    <source>
        <dbReference type="Proteomes" id="UP000245462"/>
    </source>
</evidence>
<sequence>MITEKKLLSHHANGLIFLEICSEEQFIGKEQDALDLLGELYGKCYDGIIMHERNIASSFFDLKTRLAGDVLQKFSNYCVRLAIVGDWSKYPSHSLSAFIMESNRGKIVNFATSIEKAVKLLSRFN</sequence>
<reference evidence="2 3" key="1">
    <citation type="submission" date="2018-04" db="EMBL/GenBank/DDBJ databases">
        <title>Genomic Encyclopedia of Type Strains, Phase IV (KMG-IV): sequencing the most valuable type-strain genomes for metagenomic binning, comparative biology and taxonomic classification.</title>
        <authorList>
            <person name="Goeker M."/>
        </authorList>
    </citation>
    <scope>NUCLEOTIDE SEQUENCE [LARGE SCALE GENOMIC DNA]</scope>
    <source>
        <strain evidence="2 3">DSM 28520</strain>
    </source>
</reference>
<dbReference type="RefSeq" id="WP_317042941.1">
    <property type="nucleotide sequence ID" value="NZ_QEKY01000008.1"/>
</dbReference>
<comment type="caution">
    <text evidence="2">The sequence shown here is derived from an EMBL/GenBank/DDBJ whole genome shotgun (WGS) entry which is preliminary data.</text>
</comment>
<protein>
    <submittedName>
        <fullName evidence="2">Uncharacterized protein DUF4180</fullName>
    </submittedName>
</protein>
<dbReference type="InterPro" id="IPR025438">
    <property type="entry name" value="DUF4180"/>
</dbReference>
<proteinExistence type="predicted"/>
<keyword evidence="3" id="KW-1185">Reference proteome</keyword>
<dbReference type="AlphaFoldDB" id="A0A2U1FCE9"/>
<dbReference type="GeneID" id="94550823"/>